<dbReference type="EMBL" id="CAFBMJ010000006">
    <property type="protein sequence ID" value="CAB4892289.1"/>
    <property type="molecule type" value="Genomic_DNA"/>
</dbReference>
<dbReference type="Gene3D" id="3.40.50.720">
    <property type="entry name" value="NAD(P)-binding Rossmann-like Domain"/>
    <property type="match status" value="2"/>
</dbReference>
<evidence type="ECO:0000259" key="6">
    <source>
        <dbReference type="SMART" id="SM01003"/>
    </source>
</evidence>
<dbReference type="PANTHER" id="PTHR42795">
    <property type="entry name" value="ALANINE DEHYDROGENASE"/>
    <property type="match status" value="1"/>
</dbReference>
<dbReference type="GO" id="GO:0042853">
    <property type="term" value="P:L-alanine catabolic process"/>
    <property type="evidence" value="ECO:0007669"/>
    <property type="project" value="InterPro"/>
</dbReference>
<dbReference type="EC" id="1.4.1.1" evidence="2"/>
<dbReference type="EMBL" id="CAFBNR010000004">
    <property type="protein sequence ID" value="CAB4954085.1"/>
    <property type="molecule type" value="Genomic_DNA"/>
</dbReference>
<evidence type="ECO:0000256" key="1">
    <source>
        <dbReference type="ARBA" id="ARBA00005689"/>
    </source>
</evidence>
<dbReference type="PIRSF" id="PIRSF000183">
    <property type="entry name" value="Alanine_dh"/>
    <property type="match status" value="1"/>
</dbReference>
<organism evidence="7">
    <name type="scientific">freshwater metagenome</name>
    <dbReference type="NCBI Taxonomy" id="449393"/>
    <lineage>
        <taxon>unclassified sequences</taxon>
        <taxon>metagenomes</taxon>
        <taxon>ecological metagenomes</taxon>
    </lineage>
</organism>
<dbReference type="CDD" id="cd05305">
    <property type="entry name" value="L-AlaDH"/>
    <property type="match status" value="1"/>
</dbReference>
<dbReference type="InterPro" id="IPR007698">
    <property type="entry name" value="AlaDH/PNT_NAD(H)-bd"/>
</dbReference>
<dbReference type="NCBIfam" id="TIGR00518">
    <property type="entry name" value="alaDH"/>
    <property type="match status" value="1"/>
</dbReference>
<keyword evidence="3" id="KW-0560">Oxidoreductase</keyword>
<dbReference type="Pfam" id="PF05222">
    <property type="entry name" value="AlaDh_PNT_N"/>
    <property type="match status" value="1"/>
</dbReference>
<evidence type="ECO:0000256" key="4">
    <source>
        <dbReference type="ARBA" id="ARBA00023027"/>
    </source>
</evidence>
<keyword evidence="4" id="KW-0520">NAD</keyword>
<dbReference type="SUPFAM" id="SSF51735">
    <property type="entry name" value="NAD(P)-binding Rossmann-fold domains"/>
    <property type="match status" value="1"/>
</dbReference>
<protein>
    <recommendedName>
        <fullName evidence="2">alanine dehydrogenase</fullName>
        <ecNumber evidence="2">1.4.1.1</ecNumber>
    </recommendedName>
</protein>
<dbReference type="SMART" id="SM01003">
    <property type="entry name" value="AlaDh_PNT_N"/>
    <property type="match status" value="1"/>
</dbReference>
<accession>A0A6J7FIM2</accession>
<name>A0A6J7FIM2_9ZZZZ</name>
<proteinExistence type="inferred from homology"/>
<dbReference type="GO" id="GO:0005886">
    <property type="term" value="C:plasma membrane"/>
    <property type="evidence" value="ECO:0007669"/>
    <property type="project" value="TreeGrafter"/>
</dbReference>
<comment type="similarity">
    <text evidence="1">Belongs to the AlaDH/PNT family.</text>
</comment>
<dbReference type="FunFam" id="3.40.50.720:FF:000049">
    <property type="entry name" value="Alanine dehydrogenase"/>
    <property type="match status" value="1"/>
</dbReference>
<gene>
    <name evidence="7" type="ORF">UFOPK3573_00187</name>
    <name evidence="8" type="ORF">UFOPK3879_00135</name>
</gene>
<dbReference type="AlphaFoldDB" id="A0A6J7FIM2"/>
<dbReference type="InterPro" id="IPR007886">
    <property type="entry name" value="AlaDH/PNT_N"/>
</dbReference>
<evidence type="ECO:0000256" key="2">
    <source>
        <dbReference type="ARBA" id="ARBA00012897"/>
    </source>
</evidence>
<evidence type="ECO:0000313" key="7">
    <source>
        <dbReference type="EMBL" id="CAB4892289.1"/>
    </source>
</evidence>
<dbReference type="Pfam" id="PF01262">
    <property type="entry name" value="AlaDh_PNT_C"/>
    <property type="match status" value="1"/>
</dbReference>
<evidence type="ECO:0000259" key="5">
    <source>
        <dbReference type="SMART" id="SM01002"/>
    </source>
</evidence>
<feature type="domain" description="Alanine dehydrogenase/pyridine nucleotide transhydrogenase N-terminal" evidence="6">
    <location>
        <begin position="9"/>
        <end position="141"/>
    </location>
</feature>
<dbReference type="SMART" id="SM01002">
    <property type="entry name" value="AlaDh_PNT_C"/>
    <property type="match status" value="1"/>
</dbReference>
<sequence>MASSIKTLGVPKEIKTLEGRVSLTPDGVREFERLGIEVFIEKSAGEGASISDAEYVAAGATIVPTAADAWSQQMVVKVKEPKAEEFGFLRPDLTLFTYLHLSAYPAVAEALQKSKTTAIAYETVQLDDGSLPLLAPMSEIAGRLATQAGAHFLERPQGGRGVLMGGAPGVRPAKVVVIGAGNVGYNAAWIAAGMQAEVVILDKNLDRLRYIEQICIGRTTTLASNRGAIERVLADADLLIGAVLVAGARAPIVVSDDMVRSMKRGSVIVDVAVDQGGCIATTHETTHTDPVYETHGVIHYAVGNMPGAVPNTSTYALTNATLPYQIQIASLGARAAAQQSQAIRLGVNAANGHITSEPVARELSADFVSPLDALN</sequence>
<dbReference type="GO" id="GO:0000286">
    <property type="term" value="F:alanine dehydrogenase activity"/>
    <property type="evidence" value="ECO:0007669"/>
    <property type="project" value="UniProtKB-EC"/>
</dbReference>
<evidence type="ECO:0000313" key="8">
    <source>
        <dbReference type="EMBL" id="CAB4954085.1"/>
    </source>
</evidence>
<feature type="domain" description="Alanine dehydrogenase/pyridine nucleotide transhydrogenase NAD(H)-binding" evidence="5">
    <location>
        <begin position="153"/>
        <end position="301"/>
    </location>
</feature>
<evidence type="ECO:0000256" key="3">
    <source>
        <dbReference type="ARBA" id="ARBA00023002"/>
    </source>
</evidence>
<reference evidence="7" key="1">
    <citation type="submission" date="2020-05" db="EMBL/GenBank/DDBJ databases">
        <authorList>
            <person name="Chiriac C."/>
            <person name="Salcher M."/>
            <person name="Ghai R."/>
            <person name="Kavagutti S V."/>
        </authorList>
    </citation>
    <scope>NUCLEOTIDE SEQUENCE</scope>
</reference>
<dbReference type="InterPro" id="IPR008141">
    <property type="entry name" value="Ala_DH"/>
</dbReference>
<dbReference type="PANTHER" id="PTHR42795:SF1">
    <property type="entry name" value="ALANINE DEHYDROGENASE"/>
    <property type="match status" value="1"/>
</dbReference>
<dbReference type="SUPFAM" id="SSF52283">
    <property type="entry name" value="Formate/glycerate dehydrogenase catalytic domain-like"/>
    <property type="match status" value="1"/>
</dbReference>
<dbReference type="InterPro" id="IPR036291">
    <property type="entry name" value="NAD(P)-bd_dom_sf"/>
</dbReference>